<reference evidence="4 5" key="1">
    <citation type="submission" date="2024-01" db="EMBL/GenBank/DDBJ databases">
        <authorList>
            <person name="Alioto T."/>
            <person name="Alioto T."/>
            <person name="Gomez Garrido J."/>
        </authorList>
    </citation>
    <scope>NUCLEOTIDE SEQUENCE [LARGE SCALE GENOMIC DNA]</scope>
</reference>
<dbReference type="Proteomes" id="UP001314229">
    <property type="component" value="Unassembled WGS sequence"/>
</dbReference>
<organism evidence="4 5">
    <name type="scientific">Scomber scombrus</name>
    <name type="common">Atlantic mackerel</name>
    <name type="synonym">Scomber vernalis</name>
    <dbReference type="NCBI Taxonomy" id="13677"/>
    <lineage>
        <taxon>Eukaryota</taxon>
        <taxon>Metazoa</taxon>
        <taxon>Chordata</taxon>
        <taxon>Craniata</taxon>
        <taxon>Vertebrata</taxon>
        <taxon>Euteleostomi</taxon>
        <taxon>Actinopterygii</taxon>
        <taxon>Neopterygii</taxon>
        <taxon>Teleostei</taxon>
        <taxon>Neoteleostei</taxon>
        <taxon>Acanthomorphata</taxon>
        <taxon>Pelagiaria</taxon>
        <taxon>Scombriformes</taxon>
        <taxon>Scombridae</taxon>
        <taxon>Scomber</taxon>
    </lineage>
</organism>
<dbReference type="Gene3D" id="2.60.40.10">
    <property type="entry name" value="Immunoglobulins"/>
    <property type="match status" value="1"/>
</dbReference>
<evidence type="ECO:0000313" key="5">
    <source>
        <dbReference type="Proteomes" id="UP001314229"/>
    </source>
</evidence>
<dbReference type="InterPro" id="IPR036179">
    <property type="entry name" value="Ig-like_dom_sf"/>
</dbReference>
<feature type="domain" description="Ig-like" evidence="3">
    <location>
        <begin position="7"/>
        <end position="106"/>
    </location>
</feature>
<dbReference type="SMART" id="SM00406">
    <property type="entry name" value="IGv"/>
    <property type="match status" value="1"/>
</dbReference>
<dbReference type="GO" id="GO:0007166">
    <property type="term" value="P:cell surface receptor signaling pathway"/>
    <property type="evidence" value="ECO:0007669"/>
    <property type="project" value="TreeGrafter"/>
</dbReference>
<comment type="caution">
    <text evidence="4">The sequence shown here is derived from an EMBL/GenBank/DDBJ whole genome shotgun (WGS) entry which is preliminary data.</text>
</comment>
<dbReference type="InterPro" id="IPR050413">
    <property type="entry name" value="TCR_beta_variable"/>
</dbReference>
<dbReference type="PROSITE" id="PS50835">
    <property type="entry name" value="IG_LIKE"/>
    <property type="match status" value="1"/>
</dbReference>
<sequence length="106" mass="12288">MLKRKVESVTFEQSSSQIVKEGREELRMNCSHDDNNLQVMLWYQHKQSNQSMSLIGYTVLQGKPNYESQFQDRFQLTTEEKVRGSLIIRTLNTSDSAVYFCAASTQ</sequence>
<evidence type="ECO:0000256" key="2">
    <source>
        <dbReference type="ARBA" id="ARBA00022859"/>
    </source>
</evidence>
<dbReference type="PANTHER" id="PTHR23268">
    <property type="entry name" value="T-CELL RECEPTOR BETA CHAIN"/>
    <property type="match status" value="1"/>
</dbReference>
<dbReference type="InterPro" id="IPR013106">
    <property type="entry name" value="Ig_V-set"/>
</dbReference>
<gene>
    <name evidence="4" type="ORF">FSCOSCO3_A037475</name>
</gene>
<evidence type="ECO:0000259" key="3">
    <source>
        <dbReference type="PROSITE" id="PS50835"/>
    </source>
</evidence>
<evidence type="ECO:0000256" key="1">
    <source>
        <dbReference type="ARBA" id="ARBA00022729"/>
    </source>
</evidence>
<dbReference type="AlphaFoldDB" id="A0AAV1QLU0"/>
<dbReference type="EMBL" id="CAWUFR010001481">
    <property type="protein sequence ID" value="CAK6983854.1"/>
    <property type="molecule type" value="Genomic_DNA"/>
</dbReference>
<dbReference type="SUPFAM" id="SSF48726">
    <property type="entry name" value="Immunoglobulin"/>
    <property type="match status" value="1"/>
</dbReference>
<dbReference type="PANTHER" id="PTHR23268:SF102">
    <property type="entry name" value="IMMUNOGLOBULIN V-SET DOMAIN-CONTAINING PROTEIN"/>
    <property type="match status" value="1"/>
</dbReference>
<evidence type="ECO:0000313" key="4">
    <source>
        <dbReference type="EMBL" id="CAK6983854.1"/>
    </source>
</evidence>
<dbReference type="Pfam" id="PF07686">
    <property type="entry name" value="V-set"/>
    <property type="match status" value="1"/>
</dbReference>
<keyword evidence="1" id="KW-0732">Signal</keyword>
<proteinExistence type="predicted"/>
<accession>A0AAV1QLU0</accession>
<protein>
    <submittedName>
        <fullName evidence="4">Unnamed protein product</fullName>
    </submittedName>
</protein>
<dbReference type="GO" id="GO:0005886">
    <property type="term" value="C:plasma membrane"/>
    <property type="evidence" value="ECO:0007669"/>
    <property type="project" value="TreeGrafter"/>
</dbReference>
<dbReference type="InterPro" id="IPR007110">
    <property type="entry name" value="Ig-like_dom"/>
</dbReference>
<name>A0AAV1QLU0_SCOSC</name>
<keyword evidence="5" id="KW-1185">Reference proteome</keyword>
<keyword evidence="2" id="KW-0391">Immunity</keyword>
<dbReference type="InterPro" id="IPR013783">
    <property type="entry name" value="Ig-like_fold"/>
</dbReference>
<dbReference type="GO" id="GO:0002376">
    <property type="term" value="P:immune system process"/>
    <property type="evidence" value="ECO:0007669"/>
    <property type="project" value="UniProtKB-KW"/>
</dbReference>